<keyword evidence="1" id="KW-1185">Reference proteome</keyword>
<name>A0A0M3I7A0_ASCLU</name>
<dbReference type="AlphaFoldDB" id="A0A0M3I7A0"/>
<dbReference type="WBParaSite" id="ALUE_0001303301-mRNA-1">
    <property type="protein sequence ID" value="ALUE_0001303301-mRNA-1"/>
    <property type="gene ID" value="ALUE_0001303301"/>
</dbReference>
<reference evidence="2" key="1">
    <citation type="submission" date="2017-02" db="UniProtKB">
        <authorList>
            <consortium name="WormBaseParasite"/>
        </authorList>
    </citation>
    <scope>IDENTIFICATION</scope>
</reference>
<protein>
    <submittedName>
        <fullName evidence="2">Secreted protein</fullName>
    </submittedName>
</protein>
<dbReference type="Proteomes" id="UP000036681">
    <property type="component" value="Unplaced"/>
</dbReference>
<proteinExistence type="predicted"/>
<evidence type="ECO:0000313" key="1">
    <source>
        <dbReference type="Proteomes" id="UP000036681"/>
    </source>
</evidence>
<sequence>MFHSSSGTIPTLATPILVLPQTASTSMPFAKSLASSRSFVELSLLNCASSSAADPDLEPDSMKDLRSFTGVRTPYKNMTASPDGTQLIFK</sequence>
<evidence type="ECO:0000313" key="2">
    <source>
        <dbReference type="WBParaSite" id="ALUE_0001303301-mRNA-1"/>
    </source>
</evidence>
<accession>A0A0M3I7A0</accession>
<organism evidence="1 2">
    <name type="scientific">Ascaris lumbricoides</name>
    <name type="common">Giant roundworm</name>
    <dbReference type="NCBI Taxonomy" id="6252"/>
    <lineage>
        <taxon>Eukaryota</taxon>
        <taxon>Metazoa</taxon>
        <taxon>Ecdysozoa</taxon>
        <taxon>Nematoda</taxon>
        <taxon>Chromadorea</taxon>
        <taxon>Rhabditida</taxon>
        <taxon>Spirurina</taxon>
        <taxon>Ascaridomorpha</taxon>
        <taxon>Ascaridoidea</taxon>
        <taxon>Ascarididae</taxon>
        <taxon>Ascaris</taxon>
    </lineage>
</organism>